<accession>A0AAU7JAM5</accession>
<reference evidence="2" key="1">
    <citation type="submission" date="2024-05" db="EMBL/GenBank/DDBJ databases">
        <authorList>
            <person name="Kim S."/>
            <person name="Heo J."/>
            <person name="Choi H."/>
            <person name="Choi Y."/>
            <person name="Kwon S.-W."/>
            <person name="Kim Y."/>
        </authorList>
    </citation>
    <scope>NUCLEOTIDE SEQUENCE</scope>
    <source>
        <strain evidence="2">KACC 23698</strain>
    </source>
</reference>
<dbReference type="EMBL" id="CP157484">
    <property type="protein sequence ID" value="XBO37331.1"/>
    <property type="molecule type" value="Genomic_DNA"/>
</dbReference>
<name>A0AAU7JAM5_9HYPH</name>
<feature type="coiled-coil region" evidence="1">
    <location>
        <begin position="17"/>
        <end position="44"/>
    </location>
</feature>
<dbReference type="AlphaFoldDB" id="A0AAU7JAM5"/>
<keyword evidence="1" id="KW-0175">Coiled coil</keyword>
<evidence type="ECO:0000313" key="2">
    <source>
        <dbReference type="EMBL" id="XBO37331.1"/>
    </source>
</evidence>
<evidence type="ECO:0008006" key="3">
    <source>
        <dbReference type="Google" id="ProtNLM"/>
    </source>
</evidence>
<gene>
    <name evidence="2" type="ORF">ABEG18_16535</name>
</gene>
<dbReference type="RefSeq" id="WP_406854152.1">
    <property type="nucleotide sequence ID" value="NZ_CP157484.1"/>
</dbReference>
<proteinExistence type="predicted"/>
<sequence length="121" mass="12946">MAENDVFGSTRVDDGSQEAVREDLNALRSDIAKLSEAVALLVREQTSAQAEKVREAVGTARETLTGAAESFRRAGVGIAEDTQARLETLSSELEESVKRTPVTSVLTALIAGVIFGIITRR</sequence>
<evidence type="ECO:0000256" key="1">
    <source>
        <dbReference type="SAM" id="Coils"/>
    </source>
</evidence>
<protein>
    <recommendedName>
        <fullName evidence="3">DUF883 family protein</fullName>
    </recommendedName>
</protein>
<organism evidence="2">
    <name type="scientific">Alsobacter sp. KACC 23698</name>
    <dbReference type="NCBI Taxonomy" id="3149229"/>
    <lineage>
        <taxon>Bacteria</taxon>
        <taxon>Pseudomonadati</taxon>
        <taxon>Pseudomonadota</taxon>
        <taxon>Alphaproteobacteria</taxon>
        <taxon>Hyphomicrobiales</taxon>
        <taxon>Alsobacteraceae</taxon>
        <taxon>Alsobacter</taxon>
    </lineage>
</organism>